<reference evidence="2 3" key="1">
    <citation type="submission" date="2019-11" db="EMBL/GenBank/DDBJ databases">
        <title>Whole genome shotgun sequencing (WGS) data from Adlercreutzia equolifaciens ResAG-91, Eggerthella lenta MRI-F36, MRI-F37, MRI-F40, ResAG-49, ResAG-88, ResAG-121, ResAG-145, and Gordonibacter sp. ResAG-5, ResAG-26, ResAG-43, ResAG-50, ResAG-59.</title>
        <authorList>
            <person name="Stoll D.A."/>
            <person name="Danylec N."/>
            <person name="Franz C.M.A.P."/>
            <person name="Huch M."/>
        </authorList>
    </citation>
    <scope>NUCLEOTIDE SEQUENCE [LARGE SCALE GENOMIC DNA]</scope>
    <source>
        <strain evidence="2 3">ResAG-59</strain>
    </source>
</reference>
<proteinExistence type="predicted"/>
<dbReference type="EMBL" id="WPOC01000005">
    <property type="protein sequence ID" value="MVN14597.1"/>
    <property type="molecule type" value="Genomic_DNA"/>
</dbReference>
<dbReference type="AlphaFoldDB" id="A0A6N8IFL5"/>
<dbReference type="RefSeq" id="WP_157005958.1">
    <property type="nucleotide sequence ID" value="NZ_DBEZYS010000079.1"/>
</dbReference>
<organism evidence="2 3">
    <name type="scientific">Gordonibacter urolithinfaciens</name>
    <dbReference type="NCBI Taxonomy" id="1335613"/>
    <lineage>
        <taxon>Bacteria</taxon>
        <taxon>Bacillati</taxon>
        <taxon>Actinomycetota</taxon>
        <taxon>Coriobacteriia</taxon>
        <taxon>Eggerthellales</taxon>
        <taxon>Eggerthellaceae</taxon>
        <taxon>Gordonibacter</taxon>
    </lineage>
</organism>
<evidence type="ECO:0000256" key="1">
    <source>
        <dbReference type="SAM" id="Phobius"/>
    </source>
</evidence>
<sequence>MTVEVLSHYYSQSVVDSIVDMLGFFPFGVLLAVLGWVLTYTVHAVLRFIRSSS</sequence>
<evidence type="ECO:0000313" key="2">
    <source>
        <dbReference type="EMBL" id="MVN14597.1"/>
    </source>
</evidence>
<accession>A0A6N8IFL5</accession>
<feature type="transmembrane region" description="Helical" evidence="1">
    <location>
        <begin position="24"/>
        <end position="46"/>
    </location>
</feature>
<keyword evidence="1" id="KW-0812">Transmembrane</keyword>
<keyword evidence="3" id="KW-1185">Reference proteome</keyword>
<name>A0A6N8IFL5_9ACTN</name>
<evidence type="ECO:0000313" key="3">
    <source>
        <dbReference type="Proteomes" id="UP000468327"/>
    </source>
</evidence>
<dbReference type="Proteomes" id="UP000468327">
    <property type="component" value="Unassembled WGS sequence"/>
</dbReference>
<comment type="caution">
    <text evidence="2">The sequence shown here is derived from an EMBL/GenBank/DDBJ whole genome shotgun (WGS) entry which is preliminary data.</text>
</comment>
<gene>
    <name evidence="2" type="ORF">GO738_04375</name>
</gene>
<keyword evidence="1" id="KW-1133">Transmembrane helix</keyword>
<protein>
    <submittedName>
        <fullName evidence="2">Uncharacterized protein</fullName>
    </submittedName>
</protein>
<keyword evidence="1" id="KW-0472">Membrane</keyword>